<dbReference type="Pfam" id="PF00370">
    <property type="entry name" value="FGGY_N"/>
    <property type="match status" value="1"/>
</dbReference>
<evidence type="ECO:0000259" key="6">
    <source>
        <dbReference type="Pfam" id="PF00370"/>
    </source>
</evidence>
<comment type="similarity">
    <text evidence="1">Belongs to the FGGY kinase family.</text>
</comment>
<gene>
    <name evidence="8" type="ORF">SAMN04489711_113106</name>
</gene>
<accession>A0A1I2G4P6</accession>
<dbReference type="InterPro" id="IPR000577">
    <property type="entry name" value="Carb_kinase_FGGY"/>
</dbReference>
<keyword evidence="4 8" id="KW-0418">Kinase</keyword>
<dbReference type="GO" id="GO:0005524">
    <property type="term" value="F:ATP binding"/>
    <property type="evidence" value="ECO:0007669"/>
    <property type="project" value="UniProtKB-KW"/>
</dbReference>
<sequence>MKNCLLAIDQGTSATKCVLVDDHGHIVAKSAVPLGERYPQPGWVEQDAEEIWTSVQTAVRDCLARNDGVRVIGVGLSTQRESAVIWDRRTGQALTPVLSWQDRRTVALSDRIGHGAGVEAYVRERSGLPLDPMFSALKICWLLDGIDPDRRRSRAGQLVAGTIDAYLLHRLGAEAAIEVGNASRTQLLDVHTFQWDDGLLELFNIPRAALPRIAASVGRLADAGRLHPSLAAVPVAGVMADSHAALFAHGAFQPGEVKATMGTGSSVMGLAPRNAPMHQGLCLTVAWDAGQGPAQALEGNIRSAGATLRWIGELFGIGSDEAAQIAAHTSSDGIMLVPGFSGLGAPWWDAHAVGLLAGLTLKTTRNELFAAALESIAHQVADVLAAMDASGVRVSRLLVDGGPSRNAHLRQLLSGFIGRPVVHCTDPELSALGVAHLAGLGTGLWSWDDLHSLPRAQQASDVPPASEDVASQRRRWLHAVERARLRDPR</sequence>
<dbReference type="Proteomes" id="UP000199119">
    <property type="component" value="Unassembled WGS sequence"/>
</dbReference>
<dbReference type="Pfam" id="PF02782">
    <property type="entry name" value="FGGY_C"/>
    <property type="match status" value="1"/>
</dbReference>
<dbReference type="GO" id="GO:0006071">
    <property type="term" value="P:glycerol metabolic process"/>
    <property type="evidence" value="ECO:0007669"/>
    <property type="project" value="TreeGrafter"/>
</dbReference>
<dbReference type="SUPFAM" id="SSF53067">
    <property type="entry name" value="Actin-like ATPase domain"/>
    <property type="match status" value="2"/>
</dbReference>
<evidence type="ECO:0000256" key="2">
    <source>
        <dbReference type="ARBA" id="ARBA00022679"/>
    </source>
</evidence>
<evidence type="ECO:0000313" key="9">
    <source>
        <dbReference type="Proteomes" id="UP000199119"/>
    </source>
</evidence>
<dbReference type="GO" id="GO:0005829">
    <property type="term" value="C:cytosol"/>
    <property type="evidence" value="ECO:0007669"/>
    <property type="project" value="TreeGrafter"/>
</dbReference>
<dbReference type="PANTHER" id="PTHR10196:SF69">
    <property type="entry name" value="GLYCEROL KINASE"/>
    <property type="match status" value="1"/>
</dbReference>
<dbReference type="RefSeq" id="WP_092940662.1">
    <property type="nucleotide sequence ID" value="NZ_FONX01000013.1"/>
</dbReference>
<reference evidence="9" key="1">
    <citation type="submission" date="2016-10" db="EMBL/GenBank/DDBJ databases">
        <authorList>
            <person name="Varghese N."/>
            <person name="Submissions S."/>
        </authorList>
    </citation>
    <scope>NUCLEOTIDE SEQUENCE [LARGE SCALE GENOMIC DNA]</scope>
    <source>
        <strain evidence="9">DSM 27981</strain>
    </source>
</reference>
<evidence type="ECO:0000256" key="4">
    <source>
        <dbReference type="ARBA" id="ARBA00022777"/>
    </source>
</evidence>
<dbReference type="InterPro" id="IPR018484">
    <property type="entry name" value="FGGY_N"/>
</dbReference>
<dbReference type="PANTHER" id="PTHR10196">
    <property type="entry name" value="SUGAR KINASE"/>
    <property type="match status" value="1"/>
</dbReference>
<keyword evidence="2" id="KW-0808">Transferase</keyword>
<keyword evidence="5" id="KW-0067">ATP-binding</keyword>
<evidence type="ECO:0000259" key="7">
    <source>
        <dbReference type="Pfam" id="PF02782"/>
    </source>
</evidence>
<keyword evidence="3" id="KW-0547">Nucleotide-binding</keyword>
<name>A0A1I2G4P6_9BURK</name>
<evidence type="ECO:0000313" key="8">
    <source>
        <dbReference type="EMBL" id="SFF12615.1"/>
    </source>
</evidence>
<proteinExistence type="inferred from homology"/>
<evidence type="ECO:0000256" key="5">
    <source>
        <dbReference type="ARBA" id="ARBA00022840"/>
    </source>
</evidence>
<dbReference type="AlphaFoldDB" id="A0A1I2G4P6"/>
<evidence type="ECO:0000256" key="1">
    <source>
        <dbReference type="ARBA" id="ARBA00009156"/>
    </source>
</evidence>
<feature type="domain" description="Carbohydrate kinase FGGY N-terminal" evidence="6">
    <location>
        <begin position="5"/>
        <end position="247"/>
    </location>
</feature>
<dbReference type="GO" id="GO:0004370">
    <property type="term" value="F:glycerol kinase activity"/>
    <property type="evidence" value="ECO:0007669"/>
    <property type="project" value="TreeGrafter"/>
</dbReference>
<dbReference type="Gene3D" id="3.30.420.40">
    <property type="match status" value="2"/>
</dbReference>
<feature type="domain" description="Carbohydrate kinase FGGY C-terminal" evidence="7">
    <location>
        <begin position="258"/>
        <end position="439"/>
    </location>
</feature>
<dbReference type="PIRSF" id="PIRSF000538">
    <property type="entry name" value="GlpK"/>
    <property type="match status" value="1"/>
</dbReference>
<dbReference type="OrthoDB" id="9805576at2"/>
<dbReference type="InterPro" id="IPR043129">
    <property type="entry name" value="ATPase_NBD"/>
</dbReference>
<protein>
    <submittedName>
        <fullName evidence="8">Glycerol kinase</fullName>
    </submittedName>
</protein>
<dbReference type="InterPro" id="IPR018485">
    <property type="entry name" value="FGGY_C"/>
</dbReference>
<dbReference type="STRING" id="1177982.SAMN04489711_113106"/>
<organism evidence="8 9">
    <name type="scientific">Paracidovorax wautersii</name>
    <dbReference type="NCBI Taxonomy" id="1177982"/>
    <lineage>
        <taxon>Bacteria</taxon>
        <taxon>Pseudomonadati</taxon>
        <taxon>Pseudomonadota</taxon>
        <taxon>Betaproteobacteria</taxon>
        <taxon>Burkholderiales</taxon>
        <taxon>Comamonadaceae</taxon>
        <taxon>Paracidovorax</taxon>
    </lineage>
</organism>
<evidence type="ECO:0000256" key="3">
    <source>
        <dbReference type="ARBA" id="ARBA00022741"/>
    </source>
</evidence>
<dbReference type="CDD" id="cd07769">
    <property type="entry name" value="ASKHA_NBD_FGGY_GK"/>
    <property type="match status" value="1"/>
</dbReference>
<dbReference type="EMBL" id="FONX01000013">
    <property type="protein sequence ID" value="SFF12615.1"/>
    <property type="molecule type" value="Genomic_DNA"/>
</dbReference>
<keyword evidence="9" id="KW-1185">Reference proteome</keyword>